<sequence>MRCTWGSARATTTRPRPQPRPRLLLRPRLRIALAMVCGALLCPSPQHATALDTAHVPPTRQHTTVTDDDRSAAPRALSFPVHEPFDGPVGNLGSLTGTASYQSGGWLRLTSAAGNQAGGWEMNDSFSTSLGIVAEFTYATYGGTPFDGKRGDGLAFFLANGNAVNGTGAPGGSLGYACGGGPPCNRVGVPGAFLGIGLDEFGNFSSTSVGNGGPGTQDNRIVLRGGGNGTTGYRFGTSVVGPGGTVETRGRGDYRAVRVTVTPSGGRLLVSVWSDTGPGTPMNSVITDYDVGSIANQPALPSTLKVGFSGGTGGATNIHEIGDLKINVPANLSVTKTGSPASVPAGGGPVTYTVNVSNSNVNDVTGAVVRDTVPGLTGVTWTCTATSGSACGQASGSGNTLATTVDLLRNGSATYTITGTAPAQPTTLTNTATVTAPGDRSDTDDSDNSASATTTVTARADVAALKTAVGTGPVTPGQQFDYRITAQNNGPSDTSAVRMTDTLPAGLTFVSSPAGCTATGQTVSCPAAASLPAGRSLSWTFRVKLSETYTGDGSDLGNTATVTHAVSDPVTANNTSAAATPPGGVTAPRADLRTVKRTVTSTPVAPGESFDYTVTVTNDGPSRAVNARITDALPTALSFVSSPDGCRVAGQTVRCGPAATLAAGASVTWTFRVRIDPAYTGDGTGLRNTATAASDTADPVSGNNSGTSGPPGGRVTEPTADLVFTKRAD</sequence>
<protein>
    <submittedName>
        <fullName evidence="4">DUF11 domain-containing protein</fullName>
    </submittedName>
</protein>
<dbReference type="InterPro" id="IPR013320">
    <property type="entry name" value="ConA-like_dom_sf"/>
</dbReference>
<dbReference type="Gene3D" id="2.60.120.200">
    <property type="match status" value="1"/>
</dbReference>
<dbReference type="SUPFAM" id="SSF49899">
    <property type="entry name" value="Concanavalin A-like lectins/glucanases"/>
    <property type="match status" value="1"/>
</dbReference>
<dbReference type="Proteomes" id="UP000460558">
    <property type="component" value="Unassembled WGS sequence"/>
</dbReference>
<feature type="signal peptide" evidence="2">
    <location>
        <begin position="1"/>
        <end position="48"/>
    </location>
</feature>
<keyword evidence="2" id="KW-0732">Signal</keyword>
<comment type="caution">
    <text evidence="4">The sequence shown here is derived from an EMBL/GenBank/DDBJ whole genome shotgun (WGS) entry which is preliminary data.</text>
</comment>
<organism evidence="4 5">
    <name type="scientific">Streptomyces katsurahamanus</name>
    <dbReference type="NCBI Taxonomy" id="2577098"/>
    <lineage>
        <taxon>Bacteria</taxon>
        <taxon>Bacillati</taxon>
        <taxon>Actinomycetota</taxon>
        <taxon>Actinomycetes</taxon>
        <taxon>Kitasatosporales</taxon>
        <taxon>Streptomycetaceae</taxon>
        <taxon>Streptomyces</taxon>
    </lineage>
</organism>
<feature type="region of interest" description="Disordered" evidence="1">
    <location>
        <begin position="424"/>
        <end position="454"/>
    </location>
</feature>
<feature type="compositionally biased region" description="Low complexity" evidence="1">
    <location>
        <begin position="424"/>
        <end position="437"/>
    </location>
</feature>
<reference evidence="4 5" key="1">
    <citation type="submission" date="2019-06" db="EMBL/GenBank/DDBJ databases">
        <title>Comparative genomics and metabolomics analyses of clavulanic acid producing Streptomyces species provides insight into specialized metabolism and evolution of beta-lactam biosynthetic gene clusters.</title>
        <authorList>
            <person name="Moore M.A."/>
            <person name="Cruz-Morales P."/>
            <person name="Barona Gomez F."/>
            <person name="Kapil T."/>
        </authorList>
    </citation>
    <scope>NUCLEOTIDE SEQUENCE [LARGE SCALE GENOMIC DNA]</scope>
    <source>
        <strain evidence="4 5">T-272</strain>
    </source>
</reference>
<dbReference type="InterPro" id="IPR047589">
    <property type="entry name" value="DUF11_rpt"/>
</dbReference>
<feature type="domain" description="DUF11" evidence="3">
    <location>
        <begin position="332"/>
        <end position="453"/>
    </location>
</feature>
<evidence type="ECO:0000259" key="3">
    <source>
        <dbReference type="Pfam" id="PF01345"/>
    </source>
</evidence>
<dbReference type="InterPro" id="IPR013783">
    <property type="entry name" value="Ig-like_fold"/>
</dbReference>
<dbReference type="Gene3D" id="2.60.40.10">
    <property type="entry name" value="Immunoglobulins"/>
    <property type="match status" value="2"/>
</dbReference>
<gene>
    <name evidence="4" type="ORF">FFZ77_27000</name>
</gene>
<evidence type="ECO:0000256" key="2">
    <source>
        <dbReference type="SAM" id="SignalP"/>
    </source>
</evidence>
<evidence type="ECO:0000256" key="1">
    <source>
        <dbReference type="SAM" id="MobiDB-lite"/>
    </source>
</evidence>
<keyword evidence="5" id="KW-1185">Reference proteome</keyword>
<feature type="region of interest" description="Disordered" evidence="1">
    <location>
        <begin position="1"/>
        <end position="21"/>
    </location>
</feature>
<dbReference type="PANTHER" id="PTHR34819">
    <property type="entry name" value="LARGE CYSTEINE-RICH PERIPLASMIC PROTEIN OMCB"/>
    <property type="match status" value="1"/>
</dbReference>
<dbReference type="InterPro" id="IPR051172">
    <property type="entry name" value="Chlamydia_OmcB"/>
</dbReference>
<evidence type="ECO:0000313" key="5">
    <source>
        <dbReference type="Proteomes" id="UP000460558"/>
    </source>
</evidence>
<dbReference type="InterPro" id="IPR001434">
    <property type="entry name" value="OmcB-like_DUF11"/>
</dbReference>
<proteinExistence type="predicted"/>
<name>A0ABW9P190_9ACTN</name>
<dbReference type="Pfam" id="PF01345">
    <property type="entry name" value="DUF11"/>
    <property type="match status" value="3"/>
</dbReference>
<dbReference type="NCBIfam" id="TIGR01451">
    <property type="entry name" value="B_ant_repeat"/>
    <property type="match status" value="3"/>
</dbReference>
<feature type="domain" description="DUF11" evidence="3">
    <location>
        <begin position="595"/>
        <end position="707"/>
    </location>
</feature>
<dbReference type="PANTHER" id="PTHR34819:SF3">
    <property type="entry name" value="CELL SURFACE PROTEIN"/>
    <property type="match status" value="1"/>
</dbReference>
<evidence type="ECO:0000313" key="4">
    <source>
        <dbReference type="EMBL" id="MQS39094.1"/>
    </source>
</evidence>
<accession>A0ABW9P190</accession>
<feature type="chain" id="PRO_5047346547" evidence="2">
    <location>
        <begin position="49"/>
        <end position="729"/>
    </location>
</feature>
<dbReference type="EMBL" id="VDEQ01000305">
    <property type="protein sequence ID" value="MQS39094.1"/>
    <property type="molecule type" value="Genomic_DNA"/>
</dbReference>
<feature type="region of interest" description="Disordered" evidence="1">
    <location>
        <begin position="680"/>
        <end position="729"/>
    </location>
</feature>
<dbReference type="Gene3D" id="2.60.40.740">
    <property type="match status" value="1"/>
</dbReference>
<feature type="region of interest" description="Disordered" evidence="1">
    <location>
        <begin position="52"/>
        <end position="71"/>
    </location>
</feature>
<feature type="domain" description="DUF11" evidence="3">
    <location>
        <begin position="465"/>
        <end position="579"/>
    </location>
</feature>